<proteinExistence type="predicted"/>
<dbReference type="EMBL" id="MN740292">
    <property type="protein sequence ID" value="QHT98429.1"/>
    <property type="molecule type" value="Genomic_DNA"/>
</dbReference>
<accession>A0A6C0J0P7</accession>
<evidence type="ECO:0000313" key="1">
    <source>
        <dbReference type="EMBL" id="QHT98429.1"/>
    </source>
</evidence>
<name>A0A6C0J0P7_9ZZZZ</name>
<reference evidence="1" key="1">
    <citation type="journal article" date="2020" name="Nature">
        <title>Giant virus diversity and host interactions through global metagenomics.</title>
        <authorList>
            <person name="Schulz F."/>
            <person name="Roux S."/>
            <person name="Paez-Espino D."/>
            <person name="Jungbluth S."/>
            <person name="Walsh D.A."/>
            <person name="Denef V.J."/>
            <person name="McMahon K.D."/>
            <person name="Konstantinidis K.T."/>
            <person name="Eloe-Fadrosh E.A."/>
            <person name="Kyrpides N.C."/>
            <person name="Woyke T."/>
        </authorList>
    </citation>
    <scope>NUCLEOTIDE SEQUENCE</scope>
    <source>
        <strain evidence="1">GVMAG-M-3300025652-16</strain>
    </source>
</reference>
<dbReference type="AlphaFoldDB" id="A0A6C0J0P7"/>
<sequence>MASVTAFNDMMSQFLVELHKTFPEEKGIKKMLTSFDLLKSTNPRLVVDGYMKGVSPYADKISAKDETFLLEEIENIEFLKELDIKRYWSKMSPNTKGATWQYLQTLYMLGTTITALPADTLSQIENIAKGVADNMQSGDGELDQDALMQMMGSMLKGLPKK</sequence>
<organism evidence="1">
    <name type="scientific">viral metagenome</name>
    <dbReference type="NCBI Taxonomy" id="1070528"/>
    <lineage>
        <taxon>unclassified sequences</taxon>
        <taxon>metagenomes</taxon>
        <taxon>organismal metagenomes</taxon>
    </lineage>
</organism>
<protein>
    <submittedName>
        <fullName evidence="1">Uncharacterized protein</fullName>
    </submittedName>
</protein>